<keyword evidence="2" id="KW-0614">Plasmid</keyword>
<sequence length="91" mass="10217">MLRPNRSDPSLLRSHHRTRLRSATGHRVAGEEADNRPKLTYVTVMKSRLPLPLPDEPHQMGSPTVQQLDYPRRYALMSAAPSNDSSGRDGI</sequence>
<proteinExistence type="predicted"/>
<feature type="region of interest" description="Disordered" evidence="1">
    <location>
        <begin position="1"/>
        <end position="35"/>
    </location>
</feature>
<name>A0A076F213_RHOOP</name>
<gene>
    <name evidence="2" type="ORF">EP51_46165</name>
</gene>
<dbReference type="EMBL" id="CP008951">
    <property type="protein sequence ID" value="AII11387.1"/>
    <property type="molecule type" value="Genomic_DNA"/>
</dbReference>
<evidence type="ECO:0000313" key="3">
    <source>
        <dbReference type="Proteomes" id="UP000028488"/>
    </source>
</evidence>
<geneLocation type="plasmid" evidence="2 3">
    <name>pPDG4</name>
</geneLocation>
<reference evidence="2 3" key="1">
    <citation type="submission" date="2014-07" db="EMBL/GenBank/DDBJ databases">
        <title>Genome Sequence of Rhodococcus opacus Strain R7, a Biodegrader of Mono- and Polycyclic Aromatic Hydrocarbons.</title>
        <authorList>
            <person name="Di Gennaro P."/>
            <person name="Zampolli J."/>
            <person name="Presti I."/>
            <person name="Cappelletti M."/>
            <person name="D'Ursi P."/>
            <person name="Orro A."/>
            <person name="Mezzelani A."/>
            <person name="Milanesi L."/>
        </authorList>
    </citation>
    <scope>NUCLEOTIDE SEQUENCE [LARGE SCALE GENOMIC DNA]</scope>
    <source>
        <strain evidence="2 3">R7</strain>
        <plasmid evidence="2">pPDG4</plasmid>
    </source>
</reference>
<dbReference type="Proteomes" id="UP000028488">
    <property type="component" value="Plasmid pPDG4"/>
</dbReference>
<organism evidence="2 3">
    <name type="scientific">Rhodococcus opacus</name>
    <name type="common">Nocardia opaca</name>
    <dbReference type="NCBI Taxonomy" id="37919"/>
    <lineage>
        <taxon>Bacteria</taxon>
        <taxon>Bacillati</taxon>
        <taxon>Actinomycetota</taxon>
        <taxon>Actinomycetes</taxon>
        <taxon>Mycobacteriales</taxon>
        <taxon>Nocardiaceae</taxon>
        <taxon>Rhodococcus</taxon>
    </lineage>
</organism>
<dbReference type="AlphaFoldDB" id="A0A076F213"/>
<evidence type="ECO:0000256" key="1">
    <source>
        <dbReference type="SAM" id="MobiDB-lite"/>
    </source>
</evidence>
<accession>A0A076F213</accession>
<evidence type="ECO:0000313" key="2">
    <source>
        <dbReference type="EMBL" id="AII11387.1"/>
    </source>
</evidence>
<protein>
    <submittedName>
        <fullName evidence="2">Uncharacterized protein</fullName>
    </submittedName>
</protein>